<dbReference type="InterPro" id="IPR050566">
    <property type="entry name" value="Deoxyribonucleoside_kinase"/>
</dbReference>
<evidence type="ECO:0000313" key="2">
    <source>
        <dbReference type="EMBL" id="VAW09118.1"/>
    </source>
</evidence>
<dbReference type="InterPro" id="IPR027417">
    <property type="entry name" value="P-loop_NTPase"/>
</dbReference>
<dbReference type="PANTHER" id="PTHR10513:SF35">
    <property type="entry name" value="DEOXYADENOSINE KINASE"/>
    <property type="match status" value="1"/>
</dbReference>
<dbReference type="Gene3D" id="3.40.50.450">
    <property type="match status" value="1"/>
</dbReference>
<dbReference type="InterPro" id="IPR031314">
    <property type="entry name" value="DNK_dom"/>
</dbReference>
<evidence type="ECO:0000259" key="1">
    <source>
        <dbReference type="Pfam" id="PF01712"/>
    </source>
</evidence>
<dbReference type="Gene3D" id="3.40.50.300">
    <property type="entry name" value="P-loop containing nucleotide triphosphate hydrolases"/>
    <property type="match status" value="1"/>
</dbReference>
<dbReference type="AlphaFoldDB" id="A0A3B0SUC7"/>
<dbReference type="GO" id="GO:0005737">
    <property type="term" value="C:cytoplasm"/>
    <property type="evidence" value="ECO:0007669"/>
    <property type="project" value="TreeGrafter"/>
</dbReference>
<proteinExistence type="predicted"/>
<name>A0A3B0SUC7_9ZZZZ</name>
<dbReference type="SUPFAM" id="SSF52309">
    <property type="entry name" value="N-(deoxy)ribosyltransferase-like"/>
    <property type="match status" value="1"/>
</dbReference>
<dbReference type="EMBL" id="UOEK01000522">
    <property type="protein sequence ID" value="VAW09118.1"/>
    <property type="molecule type" value="Genomic_DNA"/>
</dbReference>
<reference evidence="2" key="1">
    <citation type="submission" date="2018-06" db="EMBL/GenBank/DDBJ databases">
        <authorList>
            <person name="Zhirakovskaya E."/>
        </authorList>
    </citation>
    <scope>NUCLEOTIDE SEQUENCE</scope>
</reference>
<dbReference type="InterPro" id="IPR007710">
    <property type="entry name" value="Nucleoside_deoxyribTrfase"/>
</dbReference>
<gene>
    <name evidence="2" type="ORF">MNBD_ACTINO02-3115</name>
</gene>
<dbReference type="GO" id="GO:0019136">
    <property type="term" value="F:deoxynucleoside kinase activity"/>
    <property type="evidence" value="ECO:0007669"/>
    <property type="project" value="TreeGrafter"/>
</dbReference>
<feature type="domain" description="Deoxynucleoside kinase" evidence="1">
    <location>
        <begin position="173"/>
        <end position="363"/>
    </location>
</feature>
<dbReference type="SUPFAM" id="SSF52540">
    <property type="entry name" value="P-loop containing nucleoside triphosphate hydrolases"/>
    <property type="match status" value="1"/>
</dbReference>
<dbReference type="Pfam" id="PF01712">
    <property type="entry name" value="dNK"/>
    <property type="match status" value="1"/>
</dbReference>
<dbReference type="Pfam" id="PF05014">
    <property type="entry name" value="Nuc_deoxyrib_tr"/>
    <property type="match status" value="1"/>
</dbReference>
<dbReference type="PANTHER" id="PTHR10513">
    <property type="entry name" value="DEOXYNUCLEOSIDE KINASE"/>
    <property type="match status" value="1"/>
</dbReference>
<accession>A0A3B0SUC7</accession>
<sequence length="373" mass="41501">MNATPTPRIYYASSLFNEGERTFNLRVKAVLDRVGFETWFPQEDAGFLERYMDDGMTLEEARQAIFRLNLNAVEEADVLLFNLDGRVPDEGACIEAGIAFGRGKRCIGLQTDFRAVEPGGNNLMIDGVVRYEIAGDLDELETMLKEFVLGREANSDTTITVDLRTRPDHYVTLSGPLGVGKSTLLQVMAEQGWNVNREPISENPYLDDVYANLADFGFRMQAFYLGTRANQHRQSATIGGSLVQERSLEEDGEVFLPAYRDAGAYATSDYDTLRTLYEALASTTPRPGLAVYLTAPFAVTLDRIARRGRKAERTLDKKFARAVYDRYQAWAANTDTPILTIDTADLDLASSAADATEVLGRIARALRTERVLT</sequence>
<protein>
    <recommendedName>
        <fullName evidence="1">Deoxynucleoside kinase domain-containing protein</fullName>
    </recommendedName>
</protein>
<organism evidence="2">
    <name type="scientific">hydrothermal vent metagenome</name>
    <dbReference type="NCBI Taxonomy" id="652676"/>
    <lineage>
        <taxon>unclassified sequences</taxon>
        <taxon>metagenomes</taxon>
        <taxon>ecological metagenomes</taxon>
    </lineage>
</organism>